<feature type="repeat" description="Solcar" evidence="10">
    <location>
        <begin position="168"/>
        <end position="240"/>
    </location>
</feature>
<evidence type="ECO:0000313" key="12">
    <source>
        <dbReference type="EMBL" id="PKA58444.1"/>
    </source>
</evidence>
<organism evidence="12 13">
    <name type="scientific">Apostasia shenzhenica</name>
    <dbReference type="NCBI Taxonomy" id="1088818"/>
    <lineage>
        <taxon>Eukaryota</taxon>
        <taxon>Viridiplantae</taxon>
        <taxon>Streptophyta</taxon>
        <taxon>Embryophyta</taxon>
        <taxon>Tracheophyta</taxon>
        <taxon>Spermatophyta</taxon>
        <taxon>Magnoliopsida</taxon>
        <taxon>Liliopsida</taxon>
        <taxon>Asparagales</taxon>
        <taxon>Orchidaceae</taxon>
        <taxon>Apostasioideae</taxon>
        <taxon>Apostasia</taxon>
    </lineage>
</organism>
<proteinExistence type="inferred from homology"/>
<evidence type="ECO:0000256" key="9">
    <source>
        <dbReference type="ARBA" id="ARBA00055350"/>
    </source>
</evidence>
<evidence type="ECO:0000256" key="1">
    <source>
        <dbReference type="ARBA" id="ARBA00004225"/>
    </source>
</evidence>
<dbReference type="SUPFAM" id="SSF103506">
    <property type="entry name" value="Mitochondrial carrier"/>
    <property type="match status" value="1"/>
</dbReference>
<dbReference type="PROSITE" id="PS50920">
    <property type="entry name" value="SOLCAR"/>
    <property type="match status" value="3"/>
</dbReference>
<evidence type="ECO:0000256" key="3">
    <source>
        <dbReference type="ARBA" id="ARBA00022448"/>
    </source>
</evidence>
<dbReference type="InterPro" id="IPR018108">
    <property type="entry name" value="MCP_transmembrane"/>
</dbReference>
<evidence type="ECO:0000256" key="6">
    <source>
        <dbReference type="ARBA" id="ARBA00022989"/>
    </source>
</evidence>
<dbReference type="FunFam" id="1.50.40.10:FF:000011">
    <property type="entry name" value="Mitochondrial thiamine pyrophosphate carrier 1"/>
    <property type="match status" value="1"/>
</dbReference>
<accession>A0A2I0ASA9</accession>
<evidence type="ECO:0000256" key="2">
    <source>
        <dbReference type="ARBA" id="ARBA00006375"/>
    </source>
</evidence>
<keyword evidence="3 11" id="KW-0813">Transport</keyword>
<dbReference type="EMBL" id="KZ451953">
    <property type="protein sequence ID" value="PKA58444.1"/>
    <property type="molecule type" value="Genomic_DNA"/>
</dbReference>
<gene>
    <name evidence="12" type="primary">ADNT1</name>
    <name evidence="12" type="ORF">AXF42_Ash013950</name>
</gene>
<keyword evidence="6" id="KW-1133">Transmembrane helix</keyword>
<name>A0A2I0ASA9_9ASPA</name>
<evidence type="ECO:0000256" key="7">
    <source>
        <dbReference type="ARBA" id="ARBA00023128"/>
    </source>
</evidence>
<reference evidence="12 13" key="1">
    <citation type="journal article" date="2017" name="Nature">
        <title>The Apostasia genome and the evolution of orchids.</title>
        <authorList>
            <person name="Zhang G.Q."/>
            <person name="Liu K.W."/>
            <person name="Li Z."/>
            <person name="Lohaus R."/>
            <person name="Hsiao Y.Y."/>
            <person name="Niu S.C."/>
            <person name="Wang J.Y."/>
            <person name="Lin Y.C."/>
            <person name="Xu Q."/>
            <person name="Chen L.J."/>
            <person name="Yoshida K."/>
            <person name="Fujiwara S."/>
            <person name="Wang Z.W."/>
            <person name="Zhang Y.Q."/>
            <person name="Mitsuda N."/>
            <person name="Wang M."/>
            <person name="Liu G.H."/>
            <person name="Pecoraro L."/>
            <person name="Huang H.X."/>
            <person name="Xiao X.J."/>
            <person name="Lin M."/>
            <person name="Wu X.Y."/>
            <person name="Wu W.L."/>
            <person name="Chen Y.Y."/>
            <person name="Chang S.B."/>
            <person name="Sakamoto S."/>
            <person name="Ohme-Takagi M."/>
            <person name="Yagi M."/>
            <person name="Zeng S.J."/>
            <person name="Shen C.Y."/>
            <person name="Yeh C.M."/>
            <person name="Luo Y.B."/>
            <person name="Tsai W.C."/>
            <person name="Van de Peer Y."/>
            <person name="Liu Z.J."/>
        </authorList>
    </citation>
    <scope>NUCLEOTIDE SEQUENCE [LARGE SCALE GENOMIC DNA]</scope>
    <source>
        <strain evidence="13">cv. Shenzhen</strain>
        <tissue evidence="12">Stem</tissue>
    </source>
</reference>
<comment type="similarity">
    <text evidence="2 11">Belongs to the mitochondrial carrier (TC 2.A.29) family.</text>
</comment>
<dbReference type="InterPro" id="IPR023395">
    <property type="entry name" value="MCP_dom_sf"/>
</dbReference>
<dbReference type="STRING" id="1088818.A0A2I0ASA9"/>
<sequence length="361" mass="39751">MEEPGHLKRALIDTLAGALSGAISRTVTSPLDVIKIRFQGVSHGDGVGLSRSGALFVNAVLNVLEKASFSSKLDVCYLLEFLSSMVQLEPTSAWALVQRDVYKSSSKYTGILQATKAIFREEGLPGFWRGNVPALLMYMPYTAIQFTVLHKLKTIASGSSKTEDHLRLSPYLSYMSGALAGCAATIGSYPFDLLRTILASQGEPKTRGIRGLYAGLSPTLVEIIPYAGLQFGTYDTFKRWMMAWNRSRHGSFNHDDSLSSFQLFLCGFASGTCSKGICHPLDVVKKRFQIEGLHRHAKYGARVENSTYKNMYHALRQILRTEGWAGLYKGLYPSLIKSAPAGAVTFVAYEYISDLLESLLT</sequence>
<dbReference type="Proteomes" id="UP000236161">
    <property type="component" value="Unassembled WGS sequence"/>
</dbReference>
<keyword evidence="8 10" id="KW-0472">Membrane</keyword>
<comment type="function">
    <text evidence="9">Mitochondrial transporter that mediates uptake of thiamine diphosphate (ThDP) into mitochondria.</text>
</comment>
<dbReference type="InterPro" id="IPR002067">
    <property type="entry name" value="MCP"/>
</dbReference>
<protein>
    <submittedName>
        <fullName evidence="12">Mitochondrial adenine nucleotide transporter ADNT1</fullName>
    </submittedName>
</protein>
<evidence type="ECO:0000313" key="13">
    <source>
        <dbReference type="Proteomes" id="UP000236161"/>
    </source>
</evidence>
<dbReference type="PANTHER" id="PTHR24089">
    <property type="entry name" value="SOLUTE CARRIER FAMILY 25"/>
    <property type="match status" value="1"/>
</dbReference>
<evidence type="ECO:0000256" key="4">
    <source>
        <dbReference type="ARBA" id="ARBA00022692"/>
    </source>
</evidence>
<feature type="repeat" description="Solcar" evidence="10">
    <location>
        <begin position="258"/>
        <end position="355"/>
    </location>
</feature>
<feature type="repeat" description="Solcar" evidence="10">
    <location>
        <begin position="8"/>
        <end position="155"/>
    </location>
</feature>
<evidence type="ECO:0000256" key="5">
    <source>
        <dbReference type="ARBA" id="ARBA00022737"/>
    </source>
</evidence>
<keyword evidence="7" id="KW-0496">Mitochondrion</keyword>
<evidence type="ECO:0000256" key="10">
    <source>
        <dbReference type="PROSITE-ProRule" id="PRU00282"/>
    </source>
</evidence>
<dbReference type="PRINTS" id="PR00926">
    <property type="entry name" value="MITOCARRIER"/>
</dbReference>
<evidence type="ECO:0000256" key="11">
    <source>
        <dbReference type="RuleBase" id="RU000488"/>
    </source>
</evidence>
<dbReference type="GO" id="GO:0090422">
    <property type="term" value="F:thiamine pyrophosphate transmembrane transporter activity"/>
    <property type="evidence" value="ECO:0007669"/>
    <property type="project" value="UniProtKB-ARBA"/>
</dbReference>
<dbReference type="Pfam" id="PF00153">
    <property type="entry name" value="Mito_carr"/>
    <property type="match status" value="4"/>
</dbReference>
<comment type="subcellular location">
    <subcellularLocation>
        <location evidence="1">Mitochondrion membrane</location>
        <topology evidence="1">Multi-pass membrane protein</topology>
    </subcellularLocation>
</comment>
<dbReference type="OrthoDB" id="18574at2759"/>
<evidence type="ECO:0000256" key="8">
    <source>
        <dbReference type="ARBA" id="ARBA00023136"/>
    </source>
</evidence>
<dbReference type="AlphaFoldDB" id="A0A2I0ASA9"/>
<keyword evidence="4 10" id="KW-0812">Transmembrane</keyword>
<dbReference type="GO" id="GO:0031966">
    <property type="term" value="C:mitochondrial membrane"/>
    <property type="evidence" value="ECO:0007669"/>
    <property type="project" value="UniProtKB-SubCell"/>
</dbReference>
<keyword evidence="5" id="KW-0677">Repeat</keyword>
<keyword evidence="13" id="KW-1185">Reference proteome</keyword>
<dbReference type="Gene3D" id="1.50.40.10">
    <property type="entry name" value="Mitochondrial carrier domain"/>
    <property type="match status" value="2"/>
</dbReference>